<sequence length="414" mass="45125">RLSVQLQCSQKVMLTELEEETAEPGAEPEVNPQTQPEAQPDSEADAQIQLTILSGHTGSVRTCCFIRKDTCGLSASWDGTARLWDVGTGKELRCLTGHAGARLSCARGDPDGGRAVSAGWDKALSVWDLETGARLWRGELGGIVSDARFSGGDGGGQLVTASDLDYNMQVWDTRTCSVVQLIRGVHRSTLTSCRFMLGDRRILSTSLDFTCKVFDLRAMGVTLAFADHKNAVSSASLSADERCLATCSWDKRILMYDISTGMYRSQGPKIFEESHEGSISSCCLSADGAKLVSGSYDNSVMVWDAENGIREIRLQGHDDWVEDVSLSADGAWMMSASKDATLRLWNMERMDEMPAVAESRAQHGVHMKACDTCGKTFSLAGNLGATQCVFCRIIDRSRQETDIAETIGLDLRIY</sequence>
<feature type="region of interest" description="Disordered" evidence="4">
    <location>
        <begin position="17"/>
        <end position="43"/>
    </location>
</feature>
<dbReference type="PROSITE" id="PS50082">
    <property type="entry name" value="WD_REPEATS_2"/>
    <property type="match status" value="5"/>
</dbReference>
<dbReference type="SUPFAM" id="SSF50978">
    <property type="entry name" value="WD40 repeat-like"/>
    <property type="match status" value="1"/>
</dbReference>
<dbReference type="Proteomes" id="UP000215902">
    <property type="component" value="Unassembled WGS sequence"/>
</dbReference>
<proteinExistence type="predicted"/>
<keyword evidence="1 3" id="KW-0853">WD repeat</keyword>
<organism evidence="5 6">
    <name type="scientific">Macrostomum lignano</name>
    <dbReference type="NCBI Taxonomy" id="282301"/>
    <lineage>
        <taxon>Eukaryota</taxon>
        <taxon>Metazoa</taxon>
        <taxon>Spiralia</taxon>
        <taxon>Lophotrochozoa</taxon>
        <taxon>Platyhelminthes</taxon>
        <taxon>Rhabditophora</taxon>
        <taxon>Macrostomorpha</taxon>
        <taxon>Macrostomida</taxon>
        <taxon>Macrostomidae</taxon>
        <taxon>Macrostomum</taxon>
    </lineage>
</organism>
<dbReference type="PANTHER" id="PTHR45048">
    <property type="match status" value="1"/>
</dbReference>
<dbReference type="PRINTS" id="PR00320">
    <property type="entry name" value="GPROTEINBRPT"/>
</dbReference>
<dbReference type="PANTHER" id="PTHR45048:SF1">
    <property type="entry name" value="WD REPEAT-CONTAINING PROTEIN 88"/>
    <property type="match status" value="1"/>
</dbReference>
<dbReference type="InterPro" id="IPR019775">
    <property type="entry name" value="WD40_repeat_CS"/>
</dbReference>
<evidence type="ECO:0000256" key="3">
    <source>
        <dbReference type="PROSITE-ProRule" id="PRU00221"/>
    </source>
</evidence>
<protein>
    <recommendedName>
        <fullName evidence="7">WD_REPEATS_REGION domain-containing protein</fullName>
    </recommendedName>
</protein>
<evidence type="ECO:0000256" key="1">
    <source>
        <dbReference type="ARBA" id="ARBA00022574"/>
    </source>
</evidence>
<feature type="repeat" description="WD" evidence="3">
    <location>
        <begin position="272"/>
        <end position="308"/>
    </location>
</feature>
<evidence type="ECO:0000256" key="2">
    <source>
        <dbReference type="ARBA" id="ARBA00022737"/>
    </source>
</evidence>
<dbReference type="Pfam" id="PF00400">
    <property type="entry name" value="WD40"/>
    <property type="match status" value="6"/>
</dbReference>
<keyword evidence="2" id="KW-0677">Repeat</keyword>
<dbReference type="AlphaFoldDB" id="A0A267FXH9"/>
<feature type="repeat" description="WD" evidence="3">
    <location>
        <begin position="225"/>
        <end position="266"/>
    </location>
</feature>
<dbReference type="OrthoDB" id="538223at2759"/>
<dbReference type="PROSITE" id="PS00678">
    <property type="entry name" value="WD_REPEATS_1"/>
    <property type="match status" value="2"/>
</dbReference>
<dbReference type="InterPro" id="IPR020472">
    <property type="entry name" value="WD40_PAC1"/>
</dbReference>
<evidence type="ECO:0008006" key="7">
    <source>
        <dbReference type="Google" id="ProtNLM"/>
    </source>
</evidence>
<evidence type="ECO:0000313" key="5">
    <source>
        <dbReference type="EMBL" id="PAA78446.1"/>
    </source>
</evidence>
<feature type="repeat" description="WD" evidence="3">
    <location>
        <begin position="109"/>
        <end position="137"/>
    </location>
</feature>
<feature type="non-terminal residue" evidence="5">
    <location>
        <position position="1"/>
    </location>
</feature>
<gene>
    <name evidence="5" type="ORF">BOX15_Mlig021002g3</name>
</gene>
<dbReference type="CDD" id="cd00200">
    <property type="entry name" value="WD40"/>
    <property type="match status" value="1"/>
</dbReference>
<keyword evidence="6" id="KW-1185">Reference proteome</keyword>
<dbReference type="PROSITE" id="PS50294">
    <property type="entry name" value="WD_REPEATS_REGION"/>
    <property type="match status" value="3"/>
</dbReference>
<dbReference type="STRING" id="282301.A0A267FXH9"/>
<comment type="caution">
    <text evidence="5">The sequence shown here is derived from an EMBL/GenBank/DDBJ whole genome shotgun (WGS) entry which is preliminary data.</text>
</comment>
<dbReference type="Gene3D" id="2.130.10.10">
    <property type="entry name" value="YVTN repeat-like/Quinoprotein amine dehydrogenase"/>
    <property type="match status" value="3"/>
</dbReference>
<name>A0A267FXH9_9PLAT</name>
<dbReference type="SMART" id="SM00320">
    <property type="entry name" value="WD40"/>
    <property type="match status" value="7"/>
</dbReference>
<evidence type="ECO:0000256" key="4">
    <source>
        <dbReference type="SAM" id="MobiDB-lite"/>
    </source>
</evidence>
<dbReference type="InterPro" id="IPR015943">
    <property type="entry name" value="WD40/YVTN_repeat-like_dom_sf"/>
</dbReference>
<dbReference type="InterPro" id="IPR001680">
    <property type="entry name" value="WD40_rpt"/>
</dbReference>
<feature type="repeat" description="WD" evidence="3">
    <location>
        <begin position="314"/>
        <end position="355"/>
    </location>
</feature>
<accession>A0A267FXH9</accession>
<evidence type="ECO:0000313" key="6">
    <source>
        <dbReference type="Proteomes" id="UP000215902"/>
    </source>
</evidence>
<reference evidence="5 6" key="1">
    <citation type="submission" date="2017-06" db="EMBL/GenBank/DDBJ databases">
        <title>A platform for efficient transgenesis in Macrostomum lignano, a flatworm model organism for stem cell research.</title>
        <authorList>
            <person name="Berezikov E."/>
        </authorList>
    </citation>
    <scope>NUCLEOTIDE SEQUENCE [LARGE SCALE GENOMIC DNA]</scope>
    <source>
        <strain evidence="5">DV1</strain>
        <tissue evidence="5">Whole organism</tissue>
    </source>
</reference>
<dbReference type="EMBL" id="NIVC01000689">
    <property type="protein sequence ID" value="PAA78446.1"/>
    <property type="molecule type" value="Genomic_DNA"/>
</dbReference>
<feature type="repeat" description="WD" evidence="3">
    <location>
        <begin position="53"/>
        <end position="94"/>
    </location>
</feature>
<dbReference type="InterPro" id="IPR036322">
    <property type="entry name" value="WD40_repeat_dom_sf"/>
</dbReference>